<reference evidence="4 5" key="1">
    <citation type="submission" date="2023-07" db="EMBL/GenBank/DDBJ databases">
        <authorList>
            <person name="Peeters C."/>
        </authorList>
    </citation>
    <scope>NUCLEOTIDE SEQUENCE [LARGE SCALE GENOMIC DNA]</scope>
    <source>
        <strain evidence="4 5">LMG 7141</strain>
    </source>
</reference>
<keyword evidence="1 2" id="KW-0732">Signal</keyword>
<dbReference type="InterPro" id="IPR051398">
    <property type="entry name" value="Polysacch_Deacetylase"/>
</dbReference>
<evidence type="ECO:0000313" key="4">
    <source>
        <dbReference type="EMBL" id="CAJ0779814.1"/>
    </source>
</evidence>
<evidence type="ECO:0000259" key="3">
    <source>
        <dbReference type="PROSITE" id="PS51677"/>
    </source>
</evidence>
<dbReference type="Pfam" id="PF01522">
    <property type="entry name" value="Polysacc_deac_1"/>
    <property type="match status" value="1"/>
</dbReference>
<organism evidence="4 5">
    <name type="scientific">Ralstonia condita</name>
    <dbReference type="NCBI Taxonomy" id="3058600"/>
    <lineage>
        <taxon>Bacteria</taxon>
        <taxon>Pseudomonadati</taxon>
        <taxon>Pseudomonadota</taxon>
        <taxon>Betaproteobacteria</taxon>
        <taxon>Burkholderiales</taxon>
        <taxon>Burkholderiaceae</taxon>
        <taxon>Ralstonia</taxon>
    </lineage>
</organism>
<protein>
    <recommendedName>
        <fullName evidence="3">NodB homology domain-containing protein</fullName>
    </recommendedName>
</protein>
<evidence type="ECO:0000256" key="1">
    <source>
        <dbReference type="ARBA" id="ARBA00022729"/>
    </source>
</evidence>
<dbReference type="InterPro" id="IPR011330">
    <property type="entry name" value="Glyco_hydro/deAcase_b/a-brl"/>
</dbReference>
<dbReference type="PROSITE" id="PS51257">
    <property type="entry name" value="PROKAR_LIPOPROTEIN"/>
    <property type="match status" value="1"/>
</dbReference>
<evidence type="ECO:0000256" key="2">
    <source>
        <dbReference type="SAM" id="SignalP"/>
    </source>
</evidence>
<dbReference type="SUPFAM" id="SSF88713">
    <property type="entry name" value="Glycoside hydrolase/deacetylase"/>
    <property type="match status" value="1"/>
</dbReference>
<gene>
    <name evidence="4" type="ORF">LMG7141_00934</name>
</gene>
<feature type="chain" id="PRO_5046885623" description="NodB homology domain-containing protein" evidence="2">
    <location>
        <begin position="23"/>
        <end position="262"/>
    </location>
</feature>
<accession>A0ABM9J1Y3</accession>
<dbReference type="PANTHER" id="PTHR34216">
    <property type="match status" value="1"/>
</dbReference>
<dbReference type="EMBL" id="CATYWO010000001">
    <property type="protein sequence ID" value="CAJ0779814.1"/>
    <property type="molecule type" value="Genomic_DNA"/>
</dbReference>
<proteinExistence type="predicted"/>
<dbReference type="RefSeq" id="WP_316655659.1">
    <property type="nucleotide sequence ID" value="NZ_CATYWO010000001.1"/>
</dbReference>
<comment type="caution">
    <text evidence="4">The sequence shown here is derived from an EMBL/GenBank/DDBJ whole genome shotgun (WGS) entry which is preliminary data.</text>
</comment>
<dbReference type="PANTHER" id="PTHR34216:SF7">
    <property type="entry name" value="POLY-BETA-1,6-N-ACETYL-D-GLUCOSAMINE N-DEACETYLASE"/>
    <property type="match status" value="1"/>
</dbReference>
<evidence type="ECO:0000313" key="5">
    <source>
        <dbReference type="Proteomes" id="UP001189616"/>
    </source>
</evidence>
<dbReference type="Proteomes" id="UP001189616">
    <property type="component" value="Unassembled WGS sequence"/>
</dbReference>
<feature type="signal peptide" evidence="2">
    <location>
        <begin position="1"/>
        <end position="22"/>
    </location>
</feature>
<dbReference type="PROSITE" id="PS51677">
    <property type="entry name" value="NODB"/>
    <property type="match status" value="1"/>
</dbReference>
<keyword evidence="5" id="KW-1185">Reference proteome</keyword>
<name>A0ABM9J1Y3_9RALS</name>
<sequence>MRSLIPLLCVAWLMAGCPRASADSAQVHRHVVVLVYHRFGATVDSAMTVRMQTFEAQLRTIQATGYRIVALADVVDWQAGNDVALPERAVAITVDDGHRSVYETLWPAVRGRPIPVTLFIYPSAISNASYAMTWAQLRELVAGGQFDVQSHTYWHPDFRVEQQHRGAEDFSRFVHDQLRRSRTRLETETARPVHLLAWPFGIHGPVLERIAQEEGYIAGFTLEAQPVRRTQRAMALPRYLMTDRCGVQCMADMLRAGEERHE</sequence>
<dbReference type="InterPro" id="IPR002509">
    <property type="entry name" value="NODB_dom"/>
</dbReference>
<dbReference type="CDD" id="cd10918">
    <property type="entry name" value="CE4_NodB_like_5s_6s"/>
    <property type="match status" value="1"/>
</dbReference>
<dbReference type="Gene3D" id="3.20.20.370">
    <property type="entry name" value="Glycoside hydrolase/deacetylase"/>
    <property type="match status" value="1"/>
</dbReference>
<feature type="domain" description="NodB homology" evidence="3">
    <location>
        <begin position="88"/>
        <end position="262"/>
    </location>
</feature>